<evidence type="ECO:0000256" key="2">
    <source>
        <dbReference type="ARBA" id="ARBA00023125"/>
    </source>
</evidence>
<dbReference type="Pfam" id="PF08220">
    <property type="entry name" value="HTH_DeoR"/>
    <property type="match status" value="1"/>
</dbReference>
<comment type="caution">
    <text evidence="5">The sequence shown here is derived from an EMBL/GenBank/DDBJ whole genome shotgun (WGS) entry which is preliminary data.</text>
</comment>
<dbReference type="PROSITE" id="PS51000">
    <property type="entry name" value="HTH_DEOR_2"/>
    <property type="match status" value="1"/>
</dbReference>
<proteinExistence type="predicted"/>
<dbReference type="InterPro" id="IPR028082">
    <property type="entry name" value="Peripla_BP_I"/>
</dbReference>
<dbReference type="InterPro" id="IPR036388">
    <property type="entry name" value="WH-like_DNA-bd_sf"/>
</dbReference>
<dbReference type="SMART" id="SM00420">
    <property type="entry name" value="HTH_DEOR"/>
    <property type="match status" value="1"/>
</dbReference>
<keyword evidence="3" id="KW-0804">Transcription</keyword>
<dbReference type="Proteomes" id="UP001500655">
    <property type="component" value="Unassembled WGS sequence"/>
</dbReference>
<reference evidence="5 6" key="1">
    <citation type="journal article" date="2019" name="Int. J. Syst. Evol. Microbiol.">
        <title>The Global Catalogue of Microorganisms (GCM) 10K type strain sequencing project: providing services to taxonomists for standard genome sequencing and annotation.</title>
        <authorList>
            <consortium name="The Broad Institute Genomics Platform"/>
            <consortium name="The Broad Institute Genome Sequencing Center for Infectious Disease"/>
            <person name="Wu L."/>
            <person name="Ma J."/>
        </authorList>
    </citation>
    <scope>NUCLEOTIDE SEQUENCE [LARGE SCALE GENOMIC DNA]</scope>
    <source>
        <strain evidence="5 6">JCM 13249</strain>
    </source>
</reference>
<keyword evidence="1" id="KW-0805">Transcription regulation</keyword>
<name>A0ABN2K6E8_9ACTN</name>
<gene>
    <name evidence="5" type="ORF">GCM10009681_20640</name>
</gene>
<organism evidence="5 6">
    <name type="scientific">Luedemannella helvata</name>
    <dbReference type="NCBI Taxonomy" id="349315"/>
    <lineage>
        <taxon>Bacteria</taxon>
        <taxon>Bacillati</taxon>
        <taxon>Actinomycetota</taxon>
        <taxon>Actinomycetes</taxon>
        <taxon>Micromonosporales</taxon>
        <taxon>Micromonosporaceae</taxon>
        <taxon>Luedemannella</taxon>
    </lineage>
</organism>
<dbReference type="RefSeq" id="WP_344079320.1">
    <property type="nucleotide sequence ID" value="NZ_BAAALS010000008.1"/>
</dbReference>
<accession>A0ABN2K6E8</accession>
<dbReference type="SUPFAM" id="SSF46785">
    <property type="entry name" value="Winged helix' DNA-binding domain"/>
    <property type="match status" value="1"/>
</dbReference>
<dbReference type="Gene3D" id="3.40.50.2300">
    <property type="match status" value="2"/>
</dbReference>
<keyword evidence="2" id="KW-0238">DNA-binding</keyword>
<keyword evidence="6" id="KW-1185">Reference proteome</keyword>
<dbReference type="PANTHER" id="PTHR30146:SF155">
    <property type="entry name" value="ALANINE RACEMASE"/>
    <property type="match status" value="1"/>
</dbReference>
<dbReference type="SUPFAM" id="SSF53822">
    <property type="entry name" value="Periplasmic binding protein-like I"/>
    <property type="match status" value="1"/>
</dbReference>
<evidence type="ECO:0000259" key="4">
    <source>
        <dbReference type="PROSITE" id="PS51000"/>
    </source>
</evidence>
<evidence type="ECO:0000256" key="1">
    <source>
        <dbReference type="ARBA" id="ARBA00023015"/>
    </source>
</evidence>
<evidence type="ECO:0000313" key="6">
    <source>
        <dbReference type="Proteomes" id="UP001500655"/>
    </source>
</evidence>
<dbReference type="InterPro" id="IPR001034">
    <property type="entry name" value="DeoR_HTH"/>
</dbReference>
<protein>
    <submittedName>
        <fullName evidence="5">Substrate-binding domain-containing protein</fullName>
    </submittedName>
</protein>
<dbReference type="InterPro" id="IPR036390">
    <property type="entry name" value="WH_DNA-bd_sf"/>
</dbReference>
<dbReference type="EMBL" id="BAAALS010000008">
    <property type="protein sequence ID" value="GAA1749319.1"/>
    <property type="molecule type" value="Genomic_DNA"/>
</dbReference>
<evidence type="ECO:0000256" key="3">
    <source>
        <dbReference type="ARBA" id="ARBA00023163"/>
    </source>
</evidence>
<feature type="domain" description="HTH deoR-type" evidence="4">
    <location>
        <begin position="8"/>
        <end position="63"/>
    </location>
</feature>
<dbReference type="PROSITE" id="PS00894">
    <property type="entry name" value="HTH_DEOR_1"/>
    <property type="match status" value="1"/>
</dbReference>
<dbReference type="PRINTS" id="PR00037">
    <property type="entry name" value="HTHLACR"/>
</dbReference>
<dbReference type="InterPro" id="IPR046335">
    <property type="entry name" value="LacI/GalR-like_sensor"/>
</dbReference>
<sequence length="369" mass="40115">MTAGRLFSVQRQERLLAELRGQGAVRVRDLARELGVSELTIRRDIAALAERGLVAKVHGGATLPTQVVHRPRRAATRFTIGMVVPSLDFSWPPIVAGARAAAAALGVTIQLRGSSYDPDEDRRQIGRLVDDGHAQGLLLAPSLDGELLDWIGQLPVPVILVERQPSRWTPTSSRLEWVRSDHALGMGIAVHHLRQQGHERLGLVLSRGSPTSTHLLHGWHAATTELGVTDALVVRESVALDAPDHRDIIAGILAECRREGVTALIVHSDPDAVSVAQFCAERGVNIPDDLAIVSYDDEVAHLAEPPLTAVRPPKSHVGRLAVELMVSRLLDGERRPAQRVLVAPELVVRASSVSRTRNVRFSKEGRVRG</sequence>
<dbReference type="Pfam" id="PF13377">
    <property type="entry name" value="Peripla_BP_3"/>
    <property type="match status" value="1"/>
</dbReference>
<evidence type="ECO:0000313" key="5">
    <source>
        <dbReference type="EMBL" id="GAA1749319.1"/>
    </source>
</evidence>
<dbReference type="PANTHER" id="PTHR30146">
    <property type="entry name" value="LACI-RELATED TRANSCRIPTIONAL REPRESSOR"/>
    <property type="match status" value="1"/>
</dbReference>
<dbReference type="InterPro" id="IPR018356">
    <property type="entry name" value="Tscrpt_reg_HTH_DeoR_CS"/>
</dbReference>
<dbReference type="Gene3D" id="1.10.10.10">
    <property type="entry name" value="Winged helix-like DNA-binding domain superfamily/Winged helix DNA-binding domain"/>
    <property type="match status" value="1"/>
</dbReference>